<dbReference type="CDD" id="cd03244">
    <property type="entry name" value="ABCC_MRP_domain2"/>
    <property type="match status" value="1"/>
</dbReference>
<protein>
    <submittedName>
        <fullName evidence="15">Uncharacterized protein</fullName>
    </submittedName>
</protein>
<feature type="transmembrane region" description="Helical" evidence="11">
    <location>
        <begin position="1177"/>
        <end position="1196"/>
    </location>
</feature>
<gene>
    <name evidence="15" type="ORF">AXG93_961s1000</name>
    <name evidence="14" type="ORF">Mp_5g13190</name>
</gene>
<feature type="transmembrane region" description="Helical" evidence="11">
    <location>
        <begin position="1202"/>
        <end position="1221"/>
    </location>
</feature>
<feature type="domain" description="ABC transporter" evidence="12">
    <location>
        <begin position="637"/>
        <end position="860"/>
    </location>
</feature>
<reference evidence="17" key="3">
    <citation type="journal article" date="2020" name="Curr. Biol.">
        <title>Chromatin organization in early land plants reveals an ancestral association between H3K27me3, transposons, and constitutive heterochromatin.</title>
        <authorList>
            <person name="Montgomery S.A."/>
            <person name="Tanizawa Y."/>
            <person name="Galik B."/>
            <person name="Wang N."/>
            <person name="Ito T."/>
            <person name="Mochizuki T."/>
            <person name="Akimcheva S."/>
            <person name="Bowman J.L."/>
            <person name="Cognat V."/>
            <person name="Marechal-Drouard L."/>
            <person name="Ekker H."/>
            <person name="Hong S.F."/>
            <person name="Kohchi T."/>
            <person name="Lin S.S."/>
            <person name="Liu L.D."/>
            <person name="Nakamura Y."/>
            <person name="Valeeva L.R."/>
            <person name="Shakirov E.V."/>
            <person name="Shippen D.E."/>
            <person name="Wei W.L."/>
            <person name="Yagura M."/>
            <person name="Yamaoka S."/>
            <person name="Yamato K.T."/>
            <person name="Liu C."/>
            <person name="Berger F."/>
        </authorList>
    </citation>
    <scope>NUCLEOTIDE SEQUENCE [LARGE SCALE GENOMIC DNA]</scope>
    <source>
        <strain evidence="17">Tak-1</strain>
    </source>
</reference>
<keyword evidence="9 11" id="KW-0472">Membrane</keyword>
<dbReference type="PROSITE" id="PS00211">
    <property type="entry name" value="ABC_TRANSPORTER_1"/>
    <property type="match status" value="1"/>
</dbReference>
<feature type="domain" description="ABC transmembrane type-1" evidence="13">
    <location>
        <begin position="987"/>
        <end position="1229"/>
    </location>
</feature>
<dbReference type="InterPro" id="IPR044726">
    <property type="entry name" value="ABCC_6TM_D2"/>
</dbReference>
<dbReference type="GO" id="GO:0016887">
    <property type="term" value="F:ATP hydrolysis activity"/>
    <property type="evidence" value="ECO:0007669"/>
    <property type="project" value="InterPro"/>
</dbReference>
<evidence type="ECO:0000256" key="4">
    <source>
        <dbReference type="ARBA" id="ARBA00022692"/>
    </source>
</evidence>
<feature type="transmembrane region" description="Helical" evidence="11">
    <location>
        <begin position="1057"/>
        <end position="1081"/>
    </location>
</feature>
<feature type="transmembrane region" description="Helical" evidence="11">
    <location>
        <begin position="161"/>
        <end position="179"/>
    </location>
</feature>
<feature type="transmembrane region" description="Helical" evidence="11">
    <location>
        <begin position="549"/>
        <end position="571"/>
    </location>
</feature>
<dbReference type="SUPFAM" id="SSF90123">
    <property type="entry name" value="ABC transporter transmembrane region"/>
    <property type="match status" value="2"/>
</dbReference>
<dbReference type="InterPro" id="IPR036640">
    <property type="entry name" value="ABC1_TM_sf"/>
</dbReference>
<dbReference type="InterPro" id="IPR044746">
    <property type="entry name" value="ABCC_6TM_D1"/>
</dbReference>
<dbReference type="FunFam" id="1.20.1560.10:FF:000002">
    <property type="entry name" value="ABC transporter C family member 5"/>
    <property type="match status" value="1"/>
</dbReference>
<dbReference type="CDD" id="cd18579">
    <property type="entry name" value="ABC_6TM_ABCC_D1"/>
    <property type="match status" value="1"/>
</dbReference>
<dbReference type="Pfam" id="PF00005">
    <property type="entry name" value="ABC_tran"/>
    <property type="match status" value="2"/>
</dbReference>
<dbReference type="Proteomes" id="UP001162541">
    <property type="component" value="Chromosome 5"/>
</dbReference>
<dbReference type="InterPro" id="IPR050173">
    <property type="entry name" value="ABC_transporter_C-like"/>
</dbReference>
<keyword evidence="8 11" id="KW-1133">Transmembrane helix</keyword>
<dbReference type="GO" id="GO:0140359">
    <property type="term" value="F:ABC-type transporter activity"/>
    <property type="evidence" value="ECO:0007669"/>
    <property type="project" value="InterPro"/>
</dbReference>
<feature type="transmembrane region" description="Helical" evidence="11">
    <location>
        <begin position="199"/>
        <end position="216"/>
    </location>
</feature>
<evidence type="ECO:0000313" key="14">
    <source>
        <dbReference type="EMBL" id="BBN11589.1"/>
    </source>
</evidence>
<evidence type="ECO:0000256" key="2">
    <source>
        <dbReference type="ARBA" id="ARBA00009726"/>
    </source>
</evidence>
<evidence type="ECO:0000259" key="12">
    <source>
        <dbReference type="PROSITE" id="PS50893"/>
    </source>
</evidence>
<keyword evidence="6" id="KW-0547">Nucleotide-binding</keyword>
<evidence type="ECO:0000256" key="6">
    <source>
        <dbReference type="ARBA" id="ARBA00022741"/>
    </source>
</evidence>
<evidence type="ECO:0000259" key="13">
    <source>
        <dbReference type="PROSITE" id="PS50929"/>
    </source>
</evidence>
<proteinExistence type="inferred from homology"/>
<dbReference type="EMBL" id="LVLJ01002841">
    <property type="protein sequence ID" value="OAE23407.1"/>
    <property type="molecule type" value="Genomic_DNA"/>
</dbReference>
<dbReference type="EMBL" id="AP019870">
    <property type="protein sequence ID" value="BBN11589.1"/>
    <property type="molecule type" value="Genomic_DNA"/>
</dbReference>
<accession>A0A176VRU1</accession>
<evidence type="ECO:0000256" key="1">
    <source>
        <dbReference type="ARBA" id="ARBA00004141"/>
    </source>
</evidence>
<dbReference type="Gene3D" id="3.40.50.300">
    <property type="entry name" value="P-loop containing nucleotide triphosphate hydrolases"/>
    <property type="match status" value="2"/>
</dbReference>
<comment type="subcellular location">
    <subcellularLocation>
        <location evidence="1">Membrane</location>
        <topology evidence="1">Multi-pass membrane protein</topology>
    </subcellularLocation>
</comment>
<feature type="transmembrane region" description="Helical" evidence="11">
    <location>
        <begin position="323"/>
        <end position="344"/>
    </location>
</feature>
<feature type="transmembrane region" description="Helical" evidence="11">
    <location>
        <begin position="364"/>
        <end position="384"/>
    </location>
</feature>
<dbReference type="SMART" id="SM00382">
    <property type="entry name" value="AAA"/>
    <property type="match status" value="2"/>
</dbReference>
<feature type="region of interest" description="Disordered" evidence="10">
    <location>
        <begin position="868"/>
        <end position="888"/>
    </location>
</feature>
<keyword evidence="16" id="KW-1185">Reference proteome</keyword>
<dbReference type="PROSITE" id="PS50893">
    <property type="entry name" value="ABC_TRANSPORTER_2"/>
    <property type="match status" value="2"/>
</dbReference>
<dbReference type="FunFam" id="1.20.1560.10:FF:000003">
    <property type="entry name" value="ABC transporter C family member 10"/>
    <property type="match status" value="1"/>
</dbReference>
<keyword evidence="7" id="KW-0067">ATP-binding</keyword>
<dbReference type="Gene3D" id="1.20.1560.10">
    <property type="entry name" value="ABC transporter type 1, transmembrane domain"/>
    <property type="match status" value="2"/>
</dbReference>
<dbReference type="FunFam" id="3.40.50.300:FF:000169">
    <property type="entry name" value="ABC transporter C family member 3"/>
    <property type="match status" value="1"/>
</dbReference>
<keyword evidence="3" id="KW-0813">Transport</keyword>
<reference evidence="14" key="2">
    <citation type="journal article" date="2019" name="Curr. Biol.">
        <title>Chromatin organization in early land plants reveals an ancestral association between H3K27me3, transposons, and constitutive heterochromatin.</title>
        <authorList>
            <person name="Montgomery S.A."/>
            <person name="Tanizawa Y."/>
            <person name="Galik B."/>
            <person name="Wang N."/>
            <person name="Ito T."/>
            <person name="Mochizuki T."/>
            <person name="Akimcheva S."/>
            <person name="Bowman J."/>
            <person name="Cognat V."/>
            <person name="Drouard L."/>
            <person name="Ekker H."/>
            <person name="Houng S."/>
            <person name="Kohchi T."/>
            <person name="Lin S."/>
            <person name="Liu L.D."/>
            <person name="Nakamura Y."/>
            <person name="Valeeva L.R."/>
            <person name="Shakirov E.V."/>
            <person name="Shippen D.E."/>
            <person name="Wei W."/>
            <person name="Yagura M."/>
            <person name="Yamaoka S."/>
            <person name="Yamato K.T."/>
            <person name="Liu C."/>
            <person name="Berger F."/>
        </authorList>
    </citation>
    <scope>NUCLEOTIDE SEQUENCE [LARGE SCALE GENOMIC DNA]</scope>
    <source>
        <strain evidence="14">Tak-1</strain>
    </source>
</reference>
<dbReference type="CDD" id="cd18580">
    <property type="entry name" value="ABC_6TM_ABCC_D2"/>
    <property type="match status" value="1"/>
</dbReference>
<dbReference type="InterPro" id="IPR003593">
    <property type="entry name" value="AAA+_ATPase"/>
</dbReference>
<evidence type="ECO:0000256" key="7">
    <source>
        <dbReference type="ARBA" id="ARBA00022840"/>
    </source>
</evidence>
<reference evidence="15 16" key="1">
    <citation type="submission" date="2016-03" db="EMBL/GenBank/DDBJ databases">
        <title>Mechanisms controlling the formation of the plant cell surface in tip-growing cells are functionally conserved among land plants.</title>
        <authorList>
            <person name="Honkanen S."/>
            <person name="Jones V.A."/>
            <person name="Morieri G."/>
            <person name="Champion C."/>
            <person name="Hetherington A.J."/>
            <person name="Kelly S."/>
            <person name="Saint-Marcoux D."/>
            <person name="Proust H."/>
            <person name="Prescott H."/>
            <person name="Dolan L."/>
        </authorList>
    </citation>
    <scope>NUCLEOTIDE SEQUENCE [LARGE SCALE GENOMIC DNA]</scope>
    <source>
        <strain evidence="16">cv. Tak-1 and cv. Tak-2</strain>
        <tissue evidence="15">Whole gametophyte</tissue>
    </source>
</reference>
<feature type="transmembrane region" description="Helical" evidence="11">
    <location>
        <begin position="93"/>
        <end position="116"/>
    </location>
</feature>
<dbReference type="CDD" id="cd03250">
    <property type="entry name" value="ABCC_MRP_domain1"/>
    <property type="match status" value="1"/>
</dbReference>
<feature type="transmembrane region" description="Helical" evidence="11">
    <location>
        <begin position="449"/>
        <end position="466"/>
    </location>
</feature>
<feature type="transmembrane region" description="Helical" evidence="11">
    <location>
        <begin position="128"/>
        <end position="149"/>
    </location>
</feature>
<name>A0A176VRU1_MARPO</name>
<evidence type="ECO:0000256" key="8">
    <source>
        <dbReference type="ARBA" id="ARBA00022989"/>
    </source>
</evidence>
<evidence type="ECO:0000256" key="3">
    <source>
        <dbReference type="ARBA" id="ARBA00022448"/>
    </source>
</evidence>
<dbReference type="PANTHER" id="PTHR24223:SF362">
    <property type="entry name" value="ABC TRANSPORTER C FAMILY MEMBER 4"/>
    <property type="match status" value="1"/>
</dbReference>
<feature type="transmembrane region" description="Helical" evidence="11">
    <location>
        <begin position="986"/>
        <end position="1007"/>
    </location>
</feature>
<evidence type="ECO:0000313" key="16">
    <source>
        <dbReference type="Proteomes" id="UP000077202"/>
    </source>
</evidence>
<dbReference type="GO" id="GO:0005524">
    <property type="term" value="F:ATP binding"/>
    <property type="evidence" value="ECO:0007669"/>
    <property type="project" value="UniProtKB-KW"/>
</dbReference>
<dbReference type="PROSITE" id="PS50929">
    <property type="entry name" value="ABC_TM1F"/>
    <property type="match status" value="2"/>
</dbReference>
<feature type="domain" description="ABC transmembrane type-1" evidence="13">
    <location>
        <begin position="324"/>
        <end position="604"/>
    </location>
</feature>
<dbReference type="SUPFAM" id="SSF52540">
    <property type="entry name" value="P-loop containing nucleoside triphosphate hydrolases"/>
    <property type="match status" value="2"/>
</dbReference>
<keyword evidence="5" id="KW-0677">Repeat</keyword>
<dbReference type="Proteomes" id="UP000077202">
    <property type="component" value="Unassembled WGS sequence"/>
</dbReference>
<evidence type="ECO:0000313" key="17">
    <source>
        <dbReference type="Proteomes" id="UP001162541"/>
    </source>
</evidence>
<feature type="domain" description="ABC transporter" evidence="12">
    <location>
        <begin position="1266"/>
        <end position="1500"/>
    </location>
</feature>
<comment type="similarity">
    <text evidence="2">Belongs to the ABC transporter superfamily. ABCC family. Conjugate transporter (TC 3.A.1.208) subfamily.</text>
</comment>
<dbReference type="PANTHER" id="PTHR24223">
    <property type="entry name" value="ATP-BINDING CASSETTE SUB-FAMILY C"/>
    <property type="match status" value="1"/>
</dbReference>
<evidence type="ECO:0000256" key="9">
    <source>
        <dbReference type="ARBA" id="ARBA00023136"/>
    </source>
</evidence>
<dbReference type="Pfam" id="PF00664">
    <property type="entry name" value="ABC_membrane"/>
    <property type="match status" value="2"/>
</dbReference>
<keyword evidence="4 11" id="KW-0812">Transmembrane</keyword>
<organism evidence="15 16">
    <name type="scientific">Marchantia polymorpha subsp. ruderalis</name>
    <dbReference type="NCBI Taxonomy" id="1480154"/>
    <lineage>
        <taxon>Eukaryota</taxon>
        <taxon>Viridiplantae</taxon>
        <taxon>Streptophyta</taxon>
        <taxon>Embryophyta</taxon>
        <taxon>Marchantiophyta</taxon>
        <taxon>Marchantiopsida</taxon>
        <taxon>Marchantiidae</taxon>
        <taxon>Marchantiales</taxon>
        <taxon>Marchantiaceae</taxon>
        <taxon>Marchantia</taxon>
    </lineage>
</organism>
<dbReference type="InterPro" id="IPR011527">
    <property type="entry name" value="ABC1_TM_dom"/>
</dbReference>
<dbReference type="GO" id="GO:0016020">
    <property type="term" value="C:membrane"/>
    <property type="evidence" value="ECO:0007669"/>
    <property type="project" value="UniProtKB-SubCell"/>
</dbReference>
<dbReference type="InterPro" id="IPR003439">
    <property type="entry name" value="ABC_transporter-like_ATP-bd"/>
</dbReference>
<evidence type="ECO:0000256" key="5">
    <source>
        <dbReference type="ARBA" id="ARBA00022737"/>
    </source>
</evidence>
<dbReference type="FunFam" id="3.40.50.300:FF:000508">
    <property type="entry name" value="ABC transporter C family member 5"/>
    <property type="match status" value="1"/>
</dbReference>
<evidence type="ECO:0000256" key="11">
    <source>
        <dbReference type="SAM" id="Phobius"/>
    </source>
</evidence>
<evidence type="ECO:0000313" key="15">
    <source>
        <dbReference type="EMBL" id="OAE23407.1"/>
    </source>
</evidence>
<feature type="transmembrane region" description="Helical" evidence="11">
    <location>
        <begin position="1087"/>
        <end position="1106"/>
    </location>
</feature>
<sequence>MASSSVWNYCTGPARLPEETWGAHVLSILYFLLTEPCAQRIATFLVNSIFVIIIGIFAGYKLWSVRLHKKSRGVSNGNTPATVLKVTRVGKSFTLTVVLTGVSCFVYLLAAAWRFWVVFVSNWEDTTILELTFACIQFMSWLIFATVVAHEKLFCARHHPPSLRAWWVALFILSIWPLASALVQFARDSPYDPASLDDILALVIFPVTSFLMVISIKGRTGLVVEEVVPDLIEPLLDPDAIDQNPALVTDYAEASLFNRAGWFWMNPLLKTGAEKALQLGDIPYVAPEDRAEKMYDRFIANWPKEATQHPVRLTLLKSFWPQLLFVGSLAFTRLCVMYIGPLLIQRFVDFASGAGSSPYEGYYLTAVLLVATVVQVMSAHHYNFQANKLGMQVRASLITALYQKGLRLSSSARQEHGLGQIVQYMSVDVQQLGDVVIQLHNMWMLPMQIIVALTILFSVVGIATIAGLTTMVLLVVVTMATSGYQRFYLASIARMRDSRMKALTEVLNNMKIIKLQSWEEHFRKRVESFRESEYGWAVKYWVSLSYNIALLWMSPSVVSVVTFGLCVILGIELTPGRVFTATATFRILMEPVRLFPQALIAISQAMVSLDRLDKFMVSKELDTTIVERLPPGEEIAVSVEGGSFTWDDDSLKPALMDINVKAARGSLVTIVGMVGSGKSSLLSSILGEMPKLSGSVKISGSSAYVAQTSWIQGGTIEENILFGLPMDRSWYEETIRVCSLETDLRLMDNGDQTEIGDRGVNLSGGQKQRIQLARAVYQNCDVYLLDDIFSAVDAHTSSALFKQCIRGVLRSKTVLLVTHQVEFLHGADQILVMRDGKIVQSGKYDDLLREGADFEALVNAHDEALQKVSSSQNEEASDGITSEGSSHSPLKYIQKQSSMPKGVSEIQKVKSETKKDVVKLVEEEQRGVGRVAWVYYKMYGTKASGWSPVIGLLLLQTMWQGMLVCGDYWLALETSDNHRSQFRGGIFMAVYASFAFGSWIAVCGRTALGTSLGLKTAQLFFLTMLRSIFRAPMAFFDTTPTGRIISRSIQDQSTMDITLAFQFGAFLGVLFSTFGILFVMIQVTPPIFFIIAALSYTFFVYQAYFIPSSRELTRMDAITKAPIIDHFSGTVAGCTTIRCFEKQDQFSTLNVERVNSNIRMDFHNNAANEWLGLRLEMIGSIILCFSALLLVTLPRSMVNPDLVGLSLSYGFALNLSLYWLVLTVCQIENKMVAVERISQYSDLPSEAPLVIEGSQPPPSWPQEGTIMLQDLKLRYRPNTPLVLKGLSLTIRGGERVGVVGRTGSGKSTLLQALFRLVEPASGRIIVDGIDIGTLGLSDLRSKLAIIPQEPTLFEGTVRTNIDPLGVYSDKEIWDTLEKCQLRTIVEDKPGKLDFKVVDDGDNWSVGQKQLFCLGRAILKRSRILFLDEATASVDSQTDAMIQKAVRVEFASSTVISIAHRILSVLDSDKVLVLDAGLVQEYDSPTKLKSRQGGLFASLLREYSARAQIDE</sequence>
<evidence type="ECO:0000256" key="10">
    <source>
        <dbReference type="SAM" id="MobiDB-lite"/>
    </source>
</evidence>
<dbReference type="InterPro" id="IPR027417">
    <property type="entry name" value="P-loop_NTPase"/>
</dbReference>
<feature type="transmembrane region" description="Helical" evidence="11">
    <location>
        <begin position="41"/>
        <end position="63"/>
    </location>
</feature>
<dbReference type="InterPro" id="IPR017871">
    <property type="entry name" value="ABC_transporter-like_CS"/>
</dbReference>